<dbReference type="EMBL" id="LXQA010034649">
    <property type="protein sequence ID" value="MCH97322.1"/>
    <property type="molecule type" value="Genomic_DNA"/>
</dbReference>
<organism evidence="1 2">
    <name type="scientific">Trifolium medium</name>
    <dbReference type="NCBI Taxonomy" id="97028"/>
    <lineage>
        <taxon>Eukaryota</taxon>
        <taxon>Viridiplantae</taxon>
        <taxon>Streptophyta</taxon>
        <taxon>Embryophyta</taxon>
        <taxon>Tracheophyta</taxon>
        <taxon>Spermatophyta</taxon>
        <taxon>Magnoliopsida</taxon>
        <taxon>eudicotyledons</taxon>
        <taxon>Gunneridae</taxon>
        <taxon>Pentapetalae</taxon>
        <taxon>rosids</taxon>
        <taxon>fabids</taxon>
        <taxon>Fabales</taxon>
        <taxon>Fabaceae</taxon>
        <taxon>Papilionoideae</taxon>
        <taxon>50 kb inversion clade</taxon>
        <taxon>NPAAA clade</taxon>
        <taxon>Hologalegina</taxon>
        <taxon>IRL clade</taxon>
        <taxon>Trifolieae</taxon>
        <taxon>Trifolium</taxon>
    </lineage>
</organism>
<evidence type="ECO:0000313" key="2">
    <source>
        <dbReference type="Proteomes" id="UP000265520"/>
    </source>
</evidence>
<feature type="non-terminal residue" evidence="1">
    <location>
        <position position="223"/>
    </location>
</feature>
<evidence type="ECO:0008006" key="3">
    <source>
        <dbReference type="Google" id="ProtNLM"/>
    </source>
</evidence>
<dbReference type="AlphaFoldDB" id="A0A392NCA7"/>
<proteinExistence type="predicted"/>
<reference evidence="1 2" key="1">
    <citation type="journal article" date="2018" name="Front. Plant Sci.">
        <title>Red Clover (Trifolium pratense) and Zigzag Clover (T. medium) - A Picture of Genomic Similarities and Differences.</title>
        <authorList>
            <person name="Dluhosova J."/>
            <person name="Istvanek J."/>
            <person name="Nedelnik J."/>
            <person name="Repkova J."/>
        </authorList>
    </citation>
    <scope>NUCLEOTIDE SEQUENCE [LARGE SCALE GENOMIC DNA]</scope>
    <source>
        <strain evidence="2">cv. 10/8</strain>
        <tissue evidence="1">Leaf</tissue>
    </source>
</reference>
<name>A0A392NCA7_9FABA</name>
<dbReference type="Gene3D" id="3.60.10.10">
    <property type="entry name" value="Endonuclease/exonuclease/phosphatase"/>
    <property type="match status" value="1"/>
</dbReference>
<dbReference type="Proteomes" id="UP000265520">
    <property type="component" value="Unassembled WGS sequence"/>
</dbReference>
<keyword evidence="2" id="KW-1185">Reference proteome</keyword>
<evidence type="ECO:0000313" key="1">
    <source>
        <dbReference type="EMBL" id="MCH97322.1"/>
    </source>
</evidence>
<sequence length="223" mass="26489">MKAGERKGSSSSVRHNERVEFYQFVESMELIDLPVTGKKFSWFCADGKTMSRLDHFLLSDNFIAKEEVNNCWLKHPEFTSFVAKTWDKLNITGKKAFVIKEKLKRLKEEFELGVVDKGGINKKFWDQLRFKESLIKQKSRSKWVSEGDSNTRFFHASIKSRRRRNQMVMLRRGDEWIQGVENIKLEVKNHFAVNFTEEWDNRPFVHDINFKELSEEDNFLLLQ</sequence>
<protein>
    <recommendedName>
        <fullName evidence="3">Endonuclease/exonuclease/phosphatase family protein</fullName>
    </recommendedName>
</protein>
<accession>A0A392NCA7</accession>
<dbReference type="PANTHER" id="PTHR33710:SF64">
    <property type="entry name" value="ENDONUCLEASE_EXONUCLEASE_PHOSPHATASE DOMAIN-CONTAINING PROTEIN"/>
    <property type="match status" value="1"/>
</dbReference>
<dbReference type="InterPro" id="IPR036691">
    <property type="entry name" value="Endo/exonu/phosph_ase_sf"/>
</dbReference>
<dbReference type="PANTHER" id="PTHR33710">
    <property type="entry name" value="BNAC02G09200D PROTEIN"/>
    <property type="match status" value="1"/>
</dbReference>
<comment type="caution">
    <text evidence="1">The sequence shown here is derived from an EMBL/GenBank/DDBJ whole genome shotgun (WGS) entry which is preliminary data.</text>
</comment>